<gene>
    <name evidence="7" type="ORF">SAMN05421848_2546</name>
</gene>
<feature type="DNA-binding region" description="H-T-H motif" evidence="5">
    <location>
        <begin position="32"/>
        <end position="51"/>
    </location>
</feature>
<evidence type="ECO:0000259" key="6">
    <source>
        <dbReference type="PROSITE" id="PS50977"/>
    </source>
</evidence>
<keyword evidence="2" id="KW-0805">Transcription regulation</keyword>
<keyword evidence="3 5" id="KW-0238">DNA-binding</keyword>
<evidence type="ECO:0000256" key="4">
    <source>
        <dbReference type="ARBA" id="ARBA00023163"/>
    </source>
</evidence>
<dbReference type="InterPro" id="IPR009057">
    <property type="entry name" value="Homeodomain-like_sf"/>
</dbReference>
<dbReference type="RefSeq" id="WP_090134635.1">
    <property type="nucleotide sequence ID" value="NZ_FOLY01000005.1"/>
</dbReference>
<organism evidence="7 8">
    <name type="scientific">Kushneria avicenniae</name>
    <dbReference type="NCBI Taxonomy" id="402385"/>
    <lineage>
        <taxon>Bacteria</taxon>
        <taxon>Pseudomonadati</taxon>
        <taxon>Pseudomonadota</taxon>
        <taxon>Gammaproteobacteria</taxon>
        <taxon>Oceanospirillales</taxon>
        <taxon>Halomonadaceae</taxon>
        <taxon>Kushneria</taxon>
    </lineage>
</organism>
<accession>A0A1I1LLA7</accession>
<protein>
    <submittedName>
        <fullName evidence="7">Transcriptional regulator, TetR family</fullName>
    </submittedName>
</protein>
<dbReference type="Gene3D" id="1.10.357.10">
    <property type="entry name" value="Tetracycline Repressor, domain 2"/>
    <property type="match status" value="1"/>
</dbReference>
<proteinExistence type="predicted"/>
<dbReference type="EMBL" id="FOLY01000005">
    <property type="protein sequence ID" value="SFC73829.1"/>
    <property type="molecule type" value="Genomic_DNA"/>
</dbReference>
<dbReference type="InterPro" id="IPR050109">
    <property type="entry name" value="HTH-type_TetR-like_transc_reg"/>
</dbReference>
<dbReference type="InterPro" id="IPR036271">
    <property type="entry name" value="Tet_transcr_reg_TetR-rel_C_sf"/>
</dbReference>
<dbReference type="GO" id="GO:0000976">
    <property type="term" value="F:transcription cis-regulatory region binding"/>
    <property type="evidence" value="ECO:0007669"/>
    <property type="project" value="TreeGrafter"/>
</dbReference>
<evidence type="ECO:0000256" key="2">
    <source>
        <dbReference type="ARBA" id="ARBA00023015"/>
    </source>
</evidence>
<dbReference type="OrthoDB" id="5816932at2"/>
<dbReference type="AlphaFoldDB" id="A0A1I1LLA7"/>
<dbReference type="Pfam" id="PF00440">
    <property type="entry name" value="TetR_N"/>
    <property type="match status" value="1"/>
</dbReference>
<keyword evidence="4" id="KW-0804">Transcription</keyword>
<evidence type="ECO:0000256" key="1">
    <source>
        <dbReference type="ARBA" id="ARBA00022491"/>
    </source>
</evidence>
<dbReference type="Pfam" id="PF08361">
    <property type="entry name" value="TetR_C_2"/>
    <property type="match status" value="1"/>
</dbReference>
<evidence type="ECO:0000313" key="7">
    <source>
        <dbReference type="EMBL" id="SFC73829.1"/>
    </source>
</evidence>
<dbReference type="PANTHER" id="PTHR30055:SF240">
    <property type="entry name" value="HTH-TYPE TRANSCRIPTIONAL REGULATOR ACRR"/>
    <property type="match status" value="1"/>
</dbReference>
<dbReference type="Proteomes" id="UP000199046">
    <property type="component" value="Unassembled WGS sequence"/>
</dbReference>
<dbReference type="InterPro" id="IPR013572">
    <property type="entry name" value="Tscrpt_reg_MAATS_C"/>
</dbReference>
<dbReference type="PANTHER" id="PTHR30055">
    <property type="entry name" value="HTH-TYPE TRANSCRIPTIONAL REGULATOR RUTR"/>
    <property type="match status" value="1"/>
</dbReference>
<evidence type="ECO:0000256" key="5">
    <source>
        <dbReference type="PROSITE-ProRule" id="PRU00335"/>
    </source>
</evidence>
<dbReference type="InterPro" id="IPR001647">
    <property type="entry name" value="HTH_TetR"/>
</dbReference>
<dbReference type="PROSITE" id="PS50977">
    <property type="entry name" value="HTH_TETR_2"/>
    <property type="match status" value="1"/>
</dbReference>
<reference evidence="8" key="1">
    <citation type="submission" date="2016-10" db="EMBL/GenBank/DDBJ databases">
        <authorList>
            <person name="Varghese N."/>
            <person name="Submissions S."/>
        </authorList>
    </citation>
    <scope>NUCLEOTIDE SEQUENCE [LARGE SCALE GENOMIC DNA]</scope>
    <source>
        <strain evidence="8">DSM 23439</strain>
    </source>
</reference>
<feature type="domain" description="HTH tetR-type" evidence="6">
    <location>
        <begin position="9"/>
        <end position="69"/>
    </location>
</feature>
<name>A0A1I1LLA7_9GAMM</name>
<sequence length="215" mass="24265">MRKTKEEAELTRQALINAAEHLFIEKGLSRTTHNDIATRAGVTRGALNWHFPEGKSGILSALLERKRQMPERLANHLAQCELGAQAPVSIMRLTLIQDLQSLSRDEQLQRILLLTNSRNEFIGEFAWVNEKLDLHMRECRDIISHILERGLSCGEITLRGELDADMAASLLLSCIKGTATDWLLKQTLFELARDSEMVVNTLIEGIVIWQRGPVS</sequence>
<dbReference type="GO" id="GO:0003700">
    <property type="term" value="F:DNA-binding transcription factor activity"/>
    <property type="evidence" value="ECO:0007669"/>
    <property type="project" value="TreeGrafter"/>
</dbReference>
<dbReference type="SUPFAM" id="SSF46689">
    <property type="entry name" value="Homeodomain-like"/>
    <property type="match status" value="1"/>
</dbReference>
<dbReference type="STRING" id="402385.SAMN05421848_2546"/>
<evidence type="ECO:0000313" key="8">
    <source>
        <dbReference type="Proteomes" id="UP000199046"/>
    </source>
</evidence>
<dbReference type="PRINTS" id="PR00455">
    <property type="entry name" value="HTHTETR"/>
</dbReference>
<keyword evidence="8" id="KW-1185">Reference proteome</keyword>
<evidence type="ECO:0000256" key="3">
    <source>
        <dbReference type="ARBA" id="ARBA00023125"/>
    </source>
</evidence>
<keyword evidence="1" id="KW-0678">Repressor</keyword>
<dbReference type="SUPFAM" id="SSF48498">
    <property type="entry name" value="Tetracyclin repressor-like, C-terminal domain"/>
    <property type="match status" value="1"/>
</dbReference>